<feature type="domain" description="ABC transporter" evidence="4">
    <location>
        <begin position="3"/>
        <end position="235"/>
    </location>
</feature>
<dbReference type="InterPro" id="IPR017871">
    <property type="entry name" value="ABC_transporter-like_CS"/>
</dbReference>
<evidence type="ECO:0000313" key="5">
    <source>
        <dbReference type="EMBL" id="SCF15892.1"/>
    </source>
</evidence>
<dbReference type="AlphaFoldDB" id="A0A1C4Y5A6"/>
<proteinExistence type="predicted"/>
<dbReference type="FunFam" id="3.40.50.300:FF:000134">
    <property type="entry name" value="Iron-enterobactin ABC transporter ATP-binding protein"/>
    <property type="match status" value="1"/>
</dbReference>
<dbReference type="InParanoid" id="A0A1C4Y5A6"/>
<dbReference type="SMART" id="SM00382">
    <property type="entry name" value="AAA"/>
    <property type="match status" value="1"/>
</dbReference>
<dbReference type="RefSeq" id="WP_088982664.1">
    <property type="nucleotide sequence ID" value="NZ_LT607413.1"/>
</dbReference>
<dbReference type="InterPro" id="IPR003439">
    <property type="entry name" value="ABC_transporter-like_ATP-bd"/>
</dbReference>
<dbReference type="GO" id="GO:0005524">
    <property type="term" value="F:ATP binding"/>
    <property type="evidence" value="ECO:0007669"/>
    <property type="project" value="UniProtKB-KW"/>
</dbReference>
<sequence length="277" mass="29958">MDLSVDGVSVTRGGRRILDEVSLSTRAGECTALVGPNGSGKSSLLRTVYRAYRPDAGTVLVGGRDVWKMTAAEAARNTGVLAQEQHSGFEFTVFETVCLGRSPHLGTFDRFRSVDRRVVEEALEQTGLVDLAHRRVGQLSGGERQRVLLARALAQEPRLLVLDEPTNHLDIRHQLELMELVRGLGVTTVAALHSLDLAATYADSVVVLQEGRVVATGAAESTITPEVLRTVFGVDGRIDTDADTGRALLNTRPLCVCPTRSCHWSCKPSDASRVSQM</sequence>
<dbReference type="InterPro" id="IPR003593">
    <property type="entry name" value="AAA+_ATPase"/>
</dbReference>
<evidence type="ECO:0000256" key="2">
    <source>
        <dbReference type="ARBA" id="ARBA00022741"/>
    </source>
</evidence>
<protein>
    <submittedName>
        <fullName evidence="5">Iron complex transport system ATP-binding protein</fullName>
    </submittedName>
</protein>
<keyword evidence="2" id="KW-0547">Nucleotide-binding</keyword>
<dbReference type="SUPFAM" id="SSF52540">
    <property type="entry name" value="P-loop containing nucleoside triphosphate hydrolases"/>
    <property type="match status" value="1"/>
</dbReference>
<keyword evidence="6" id="KW-1185">Reference proteome</keyword>
<dbReference type="Pfam" id="PF00005">
    <property type="entry name" value="ABC_tran"/>
    <property type="match status" value="1"/>
</dbReference>
<evidence type="ECO:0000256" key="1">
    <source>
        <dbReference type="ARBA" id="ARBA00022448"/>
    </source>
</evidence>
<name>A0A1C4Y5A6_MICEC</name>
<evidence type="ECO:0000259" key="4">
    <source>
        <dbReference type="PROSITE" id="PS50893"/>
    </source>
</evidence>
<evidence type="ECO:0000256" key="3">
    <source>
        <dbReference type="ARBA" id="ARBA00022840"/>
    </source>
</evidence>
<dbReference type="GO" id="GO:0016887">
    <property type="term" value="F:ATP hydrolysis activity"/>
    <property type="evidence" value="ECO:0007669"/>
    <property type="project" value="InterPro"/>
</dbReference>
<dbReference type="Proteomes" id="UP000198253">
    <property type="component" value="Chromosome I"/>
</dbReference>
<dbReference type="InterPro" id="IPR027417">
    <property type="entry name" value="P-loop_NTPase"/>
</dbReference>
<dbReference type="CDD" id="cd03214">
    <property type="entry name" value="ABC_Iron-Siderophores_B12_Hemin"/>
    <property type="match status" value="1"/>
</dbReference>
<evidence type="ECO:0000313" key="6">
    <source>
        <dbReference type="Proteomes" id="UP000198253"/>
    </source>
</evidence>
<reference evidence="6" key="1">
    <citation type="submission" date="2016-06" db="EMBL/GenBank/DDBJ databases">
        <authorList>
            <person name="Varghese N."/>
            <person name="Submissions Spin"/>
        </authorList>
    </citation>
    <scope>NUCLEOTIDE SEQUENCE [LARGE SCALE GENOMIC DNA]</scope>
    <source>
        <strain evidence="6">DSM 43816</strain>
    </source>
</reference>
<dbReference type="Gene3D" id="3.40.50.300">
    <property type="entry name" value="P-loop containing nucleotide triphosphate hydrolases"/>
    <property type="match status" value="1"/>
</dbReference>
<gene>
    <name evidence="5" type="ORF">GA0070618_3604</name>
</gene>
<dbReference type="PROSITE" id="PS50893">
    <property type="entry name" value="ABC_TRANSPORTER_2"/>
    <property type="match status" value="1"/>
</dbReference>
<dbReference type="EMBL" id="LT607413">
    <property type="protein sequence ID" value="SCF15892.1"/>
    <property type="molecule type" value="Genomic_DNA"/>
</dbReference>
<dbReference type="OrthoDB" id="3463810at2"/>
<dbReference type="PANTHER" id="PTHR42794:SF2">
    <property type="entry name" value="ABC TRANSPORTER ATP-BINDING PROTEIN"/>
    <property type="match status" value="1"/>
</dbReference>
<dbReference type="PROSITE" id="PS00211">
    <property type="entry name" value="ABC_TRANSPORTER_1"/>
    <property type="match status" value="1"/>
</dbReference>
<accession>A0A1C4Y5A6</accession>
<organism evidence="5 6">
    <name type="scientific">Micromonospora echinospora</name>
    <name type="common">Micromonospora purpurea</name>
    <dbReference type="NCBI Taxonomy" id="1877"/>
    <lineage>
        <taxon>Bacteria</taxon>
        <taxon>Bacillati</taxon>
        <taxon>Actinomycetota</taxon>
        <taxon>Actinomycetes</taxon>
        <taxon>Micromonosporales</taxon>
        <taxon>Micromonosporaceae</taxon>
        <taxon>Micromonospora</taxon>
    </lineage>
</organism>
<keyword evidence="3 5" id="KW-0067">ATP-binding</keyword>
<dbReference type="PANTHER" id="PTHR42794">
    <property type="entry name" value="HEMIN IMPORT ATP-BINDING PROTEIN HMUV"/>
    <property type="match status" value="1"/>
</dbReference>
<keyword evidence="1" id="KW-0813">Transport</keyword>